<evidence type="ECO:0000313" key="3">
    <source>
        <dbReference type="Proteomes" id="UP001211173"/>
    </source>
</evidence>
<dbReference type="Gene3D" id="2.160.20.10">
    <property type="entry name" value="Single-stranded right-handed beta-helix, Pectin lyase-like"/>
    <property type="match status" value="1"/>
</dbReference>
<dbReference type="InterPro" id="IPR006626">
    <property type="entry name" value="PbH1"/>
</dbReference>
<dbReference type="AlphaFoldDB" id="A0AAW6CEN6"/>
<evidence type="ECO:0000313" key="1">
    <source>
        <dbReference type="EMBL" id="MDB7904819.1"/>
    </source>
</evidence>
<accession>A0AAW6CEN6</accession>
<dbReference type="RefSeq" id="WP_195384039.1">
    <property type="nucleotide sequence ID" value="NZ_BAABXT010000001.1"/>
</dbReference>
<comment type="caution">
    <text evidence="2">The sequence shown here is derived from an EMBL/GenBank/DDBJ whole genome shotgun (WGS) entry which is preliminary data.</text>
</comment>
<dbReference type="InterPro" id="IPR012334">
    <property type="entry name" value="Pectin_lyas_fold"/>
</dbReference>
<sequence>MPIKDGKYKNPNWVDGGPPAVDADELNAISSTLESLDAAGGTGGDGKRYARIVIGTSTNGWTAADCDYLCDGVDDQAEINQAIEALPYMGGEILLLDGTYNINGYVGVLRNSTLRGTNRESTILKRLSTNGYDEITDSILVVSNSSVLADMTIDGNKSIWPESNAGERVSEILAGGGAIISNITIRKAINSAIYYEQITAGVGIIEDCSFSVAKQGIYIDCSGNILISRCYFEVVDTLVDAHGINIRQGAGEETMVSPLSCVITDCTSLAGTGDIILDGTGFSKVQNCNLGTVIFKNSYPNGSVAVERGRHIIMGNTFQPNTYNDNAISFANNVNNCIAIGNTLASGSMRIQIEDNGENNIIYNGASGGQVILTTSGWSANTQTVTAPGVTVSNYVTTGPTPTAFNAAMEAGVYCSGQGNGTLTFTCTKTPSGSITYTYTAQEVL</sequence>
<evidence type="ECO:0008006" key="4">
    <source>
        <dbReference type="Google" id="ProtNLM"/>
    </source>
</evidence>
<gene>
    <name evidence="1" type="ORF">PND83_02390</name>
    <name evidence="2" type="ORF">PNE06_10310</name>
</gene>
<dbReference type="EMBL" id="JAQLWV010000013">
    <property type="protein sequence ID" value="MDB7933463.1"/>
    <property type="molecule type" value="Genomic_DNA"/>
</dbReference>
<dbReference type="SMART" id="SM00710">
    <property type="entry name" value="PbH1"/>
    <property type="match status" value="4"/>
</dbReference>
<name>A0AAW6CEN6_FLAPL</name>
<reference evidence="2" key="1">
    <citation type="submission" date="2023-01" db="EMBL/GenBank/DDBJ databases">
        <title>Human gut microbiome strain richness.</title>
        <authorList>
            <person name="Chen-Liaw A."/>
        </authorList>
    </citation>
    <scope>NUCLEOTIDE SEQUENCE</scope>
    <source>
        <strain evidence="2">1001287st1_F4_1001285I_161205</strain>
        <strain evidence="1">2225st1_A6_2225SCRN_200828</strain>
    </source>
</reference>
<protein>
    <recommendedName>
        <fullName evidence="4">Right handed beta helix domain-containing protein</fullName>
    </recommendedName>
</protein>
<proteinExistence type="predicted"/>
<evidence type="ECO:0000313" key="2">
    <source>
        <dbReference type="EMBL" id="MDB7933463.1"/>
    </source>
</evidence>
<dbReference type="InterPro" id="IPR011050">
    <property type="entry name" value="Pectin_lyase_fold/virulence"/>
</dbReference>
<organism evidence="2 3">
    <name type="scientific">Flavonifractor plautii</name>
    <name type="common">Fusobacterium plautii</name>
    <dbReference type="NCBI Taxonomy" id="292800"/>
    <lineage>
        <taxon>Bacteria</taxon>
        <taxon>Bacillati</taxon>
        <taxon>Bacillota</taxon>
        <taxon>Clostridia</taxon>
        <taxon>Eubacteriales</taxon>
        <taxon>Oscillospiraceae</taxon>
        <taxon>Flavonifractor</taxon>
    </lineage>
</organism>
<dbReference type="SUPFAM" id="SSF51126">
    <property type="entry name" value="Pectin lyase-like"/>
    <property type="match status" value="1"/>
</dbReference>
<dbReference type="Proteomes" id="UP001211173">
    <property type="component" value="Unassembled WGS sequence"/>
</dbReference>
<dbReference type="Proteomes" id="UP001211006">
    <property type="component" value="Unassembled WGS sequence"/>
</dbReference>
<dbReference type="EMBL" id="JAQLWO010000002">
    <property type="protein sequence ID" value="MDB7904819.1"/>
    <property type="molecule type" value="Genomic_DNA"/>
</dbReference>